<accession>A0A7S3AWH3</accession>
<proteinExistence type="predicted"/>
<evidence type="ECO:0000256" key="1">
    <source>
        <dbReference type="SAM" id="MobiDB-lite"/>
    </source>
</evidence>
<protein>
    <submittedName>
        <fullName evidence="2">Uncharacterized protein</fullName>
    </submittedName>
</protein>
<feature type="compositionally biased region" description="Basic and acidic residues" evidence="1">
    <location>
        <begin position="226"/>
        <end position="235"/>
    </location>
</feature>
<feature type="region of interest" description="Disordered" evidence="1">
    <location>
        <begin position="226"/>
        <end position="261"/>
    </location>
</feature>
<feature type="region of interest" description="Disordered" evidence="1">
    <location>
        <begin position="104"/>
        <end position="132"/>
    </location>
</feature>
<evidence type="ECO:0000313" key="2">
    <source>
        <dbReference type="EMBL" id="CAE0115946.1"/>
    </source>
</evidence>
<name>A0A7S3AWH3_9EUKA</name>
<reference evidence="2" key="1">
    <citation type="submission" date="2021-01" db="EMBL/GenBank/DDBJ databases">
        <authorList>
            <person name="Corre E."/>
            <person name="Pelletier E."/>
            <person name="Niang G."/>
            <person name="Scheremetjew M."/>
            <person name="Finn R."/>
            <person name="Kale V."/>
            <person name="Holt S."/>
            <person name="Cochrane G."/>
            <person name="Meng A."/>
            <person name="Brown T."/>
            <person name="Cohen L."/>
        </authorList>
    </citation>
    <scope>NUCLEOTIDE SEQUENCE</scope>
    <source>
        <strain evidence="2">CCMP281</strain>
    </source>
</reference>
<gene>
    <name evidence="2" type="ORF">HERI1096_LOCUS16631</name>
</gene>
<sequence length="368" mass="40022">MQFVKPPSSVGIPWRFDVLLEDWVPDVLLTLNFIGDSYQLKGHPLQIESVSPPGLVWEDSITTHSVTYRLRPLPPNMRHGGLQIVAYGMIDGLGGVQCCCGSPPPPPPTLPSAPPDPPLPSPHPRRPPPPPFEILADREIGGREEYQVGNDGKATLIRTADGKTKAAPPPTSGKSHVTLQIGLTAAMVGLFGFMGKKFMTKLQDSQAEKEKDAKIKQTLEDIKKRKTQAEVEATKMRASKRSNAMQPVEADDGSPSETSEVMSALEPTEDHTQLLMEVGDGPAQEAAVDLDNVETMKALQRLVLVQWEMAGGKSSDGLMMEYTDDDGQWVPVTRSSSIDAVKMARTIRLAPKRKATKGGSQYNQLGTK</sequence>
<dbReference type="AlphaFoldDB" id="A0A7S3AWH3"/>
<organism evidence="2">
    <name type="scientific">Haptolina ericina</name>
    <dbReference type="NCBI Taxonomy" id="156174"/>
    <lineage>
        <taxon>Eukaryota</taxon>
        <taxon>Haptista</taxon>
        <taxon>Haptophyta</taxon>
        <taxon>Prymnesiophyceae</taxon>
        <taxon>Prymnesiales</taxon>
        <taxon>Prymnesiaceae</taxon>
        <taxon>Haptolina</taxon>
    </lineage>
</organism>
<dbReference type="EMBL" id="HBHX01029850">
    <property type="protein sequence ID" value="CAE0115946.1"/>
    <property type="molecule type" value="Transcribed_RNA"/>
</dbReference>